<gene>
    <name evidence="1" type="ORF">Tci_038989</name>
</gene>
<dbReference type="EMBL" id="BKCJ010005487">
    <property type="protein sequence ID" value="GEU67011.1"/>
    <property type="molecule type" value="Genomic_DNA"/>
</dbReference>
<accession>A0A6L2LYZ2</accession>
<comment type="caution">
    <text evidence="1">The sequence shown here is derived from an EMBL/GenBank/DDBJ whole genome shotgun (WGS) entry which is preliminary data.</text>
</comment>
<evidence type="ECO:0000313" key="1">
    <source>
        <dbReference type="EMBL" id="GEU67011.1"/>
    </source>
</evidence>
<reference evidence="1" key="1">
    <citation type="journal article" date="2019" name="Sci. Rep.">
        <title>Draft genome of Tanacetum cinerariifolium, the natural source of mosquito coil.</title>
        <authorList>
            <person name="Yamashiro T."/>
            <person name="Shiraishi A."/>
            <person name="Satake H."/>
            <person name="Nakayama K."/>
        </authorList>
    </citation>
    <scope>NUCLEOTIDE SEQUENCE</scope>
</reference>
<protein>
    <submittedName>
        <fullName evidence="1">Uncharacterized protein</fullName>
    </submittedName>
</protein>
<sequence length="105" mass="12094">MSTQQDIYAIGSKNCPPMFNKDNYVPWSSRLLCYAKSQPNGKLIYNSIMNGPYIRRMIPEPGDPDRKVPVNETFHEQTDEELTKKELKQLEADDQAIQTILLGLY</sequence>
<organism evidence="1">
    <name type="scientific">Tanacetum cinerariifolium</name>
    <name type="common">Dalmatian daisy</name>
    <name type="synonym">Chrysanthemum cinerariifolium</name>
    <dbReference type="NCBI Taxonomy" id="118510"/>
    <lineage>
        <taxon>Eukaryota</taxon>
        <taxon>Viridiplantae</taxon>
        <taxon>Streptophyta</taxon>
        <taxon>Embryophyta</taxon>
        <taxon>Tracheophyta</taxon>
        <taxon>Spermatophyta</taxon>
        <taxon>Magnoliopsida</taxon>
        <taxon>eudicotyledons</taxon>
        <taxon>Gunneridae</taxon>
        <taxon>Pentapetalae</taxon>
        <taxon>asterids</taxon>
        <taxon>campanulids</taxon>
        <taxon>Asterales</taxon>
        <taxon>Asteraceae</taxon>
        <taxon>Asteroideae</taxon>
        <taxon>Anthemideae</taxon>
        <taxon>Anthemidinae</taxon>
        <taxon>Tanacetum</taxon>
    </lineage>
</organism>
<proteinExistence type="predicted"/>
<name>A0A6L2LYZ2_TANCI</name>
<dbReference type="AlphaFoldDB" id="A0A6L2LYZ2"/>